<evidence type="ECO:0000256" key="4">
    <source>
        <dbReference type="ARBA" id="ARBA00022692"/>
    </source>
</evidence>
<evidence type="ECO:0000256" key="7">
    <source>
        <dbReference type="RuleBase" id="RU363032"/>
    </source>
</evidence>
<proteinExistence type="inferred from homology"/>
<evidence type="ECO:0000256" key="2">
    <source>
        <dbReference type="ARBA" id="ARBA00022448"/>
    </source>
</evidence>
<protein>
    <submittedName>
        <fullName evidence="9">Dipeptide ABC transporter permease protein</fullName>
    </submittedName>
</protein>
<accession>A0AA87QAF9</accession>
<dbReference type="PANTHER" id="PTHR43386:SF25">
    <property type="entry name" value="PEPTIDE ABC TRANSPORTER PERMEASE PROTEIN"/>
    <property type="match status" value="1"/>
</dbReference>
<dbReference type="GO" id="GO:0005886">
    <property type="term" value="C:plasma membrane"/>
    <property type="evidence" value="ECO:0007669"/>
    <property type="project" value="UniProtKB-SubCell"/>
</dbReference>
<dbReference type="SUPFAM" id="SSF161098">
    <property type="entry name" value="MetI-like"/>
    <property type="match status" value="1"/>
</dbReference>
<keyword evidence="4 7" id="KW-0812">Transmembrane</keyword>
<dbReference type="CDD" id="cd06261">
    <property type="entry name" value="TM_PBP2"/>
    <property type="match status" value="1"/>
</dbReference>
<dbReference type="PANTHER" id="PTHR43386">
    <property type="entry name" value="OLIGOPEPTIDE TRANSPORT SYSTEM PERMEASE PROTEIN APPC"/>
    <property type="match status" value="1"/>
</dbReference>
<feature type="domain" description="ABC transmembrane type-1" evidence="8">
    <location>
        <begin position="91"/>
        <end position="276"/>
    </location>
</feature>
<dbReference type="AlphaFoldDB" id="A0AA87QAF9"/>
<evidence type="ECO:0000256" key="1">
    <source>
        <dbReference type="ARBA" id="ARBA00004651"/>
    </source>
</evidence>
<keyword evidence="3" id="KW-1003">Cell membrane</keyword>
<sequence>MSKEVTMDDVEAKPRRIAVQRVFRSARTSVGLGLMILVAAVAVFGPFFAPYGATELVGVPFDVPQYGSPLGMDFLGRDVYSRFLNGGFSLVWMSLSASALGLVLGALIGLSCAFYKGWTDMLLMRLVDVKLAFPSVIFVLLIVTVVGPGKALLVILVGISQAPSVSRVIRGAALSVVNLEYVQYCRAIGLSGPRIIATQILPNVTTPLLVEAGLRLMWSISLLAGLSFLGYGIQPPAADWGVMINENRNALSIQPWAVIAPIAAIAVFTIGGNIFAEAVLRSLGRTDSGKD</sequence>
<feature type="transmembrane region" description="Helical" evidence="7">
    <location>
        <begin position="30"/>
        <end position="49"/>
    </location>
</feature>
<evidence type="ECO:0000313" key="10">
    <source>
        <dbReference type="Proteomes" id="UP000026941"/>
    </source>
</evidence>
<comment type="similarity">
    <text evidence="7">Belongs to the binding-protein-dependent transport system permease family.</text>
</comment>
<name>A0AA87QAF9_RHIRH</name>
<dbReference type="GO" id="GO:0055085">
    <property type="term" value="P:transmembrane transport"/>
    <property type="evidence" value="ECO:0007669"/>
    <property type="project" value="InterPro"/>
</dbReference>
<reference evidence="9 10" key="1">
    <citation type="submission" date="2014-05" db="EMBL/GenBank/DDBJ databases">
        <title>Whole genome shotgun sequence of Rhizobium rhizogenes NBRC 13257.</title>
        <authorList>
            <person name="Katano-Makiyama Y."/>
            <person name="Hosoyama A."/>
            <person name="Hashimoto M."/>
            <person name="Hosoyama Y."/>
            <person name="Noguchi M."/>
            <person name="Tsuchikane K."/>
            <person name="Kimura A."/>
            <person name="Ohji S."/>
            <person name="Ichikawa N."/>
            <person name="Yamazoe A."/>
            <person name="Fujita N."/>
        </authorList>
    </citation>
    <scope>NUCLEOTIDE SEQUENCE [LARGE SCALE GENOMIC DNA]</scope>
    <source>
        <strain evidence="9 10">NBRC 13257</strain>
    </source>
</reference>
<keyword evidence="5 7" id="KW-1133">Transmembrane helix</keyword>
<evidence type="ECO:0000256" key="3">
    <source>
        <dbReference type="ARBA" id="ARBA00022475"/>
    </source>
</evidence>
<evidence type="ECO:0000256" key="6">
    <source>
        <dbReference type="ARBA" id="ARBA00023136"/>
    </source>
</evidence>
<feature type="transmembrane region" description="Helical" evidence="7">
    <location>
        <begin position="253"/>
        <end position="276"/>
    </location>
</feature>
<dbReference type="EMBL" id="BAYX01000025">
    <property type="protein sequence ID" value="GAJ96782.1"/>
    <property type="molecule type" value="Genomic_DNA"/>
</dbReference>
<evidence type="ECO:0000259" key="8">
    <source>
        <dbReference type="PROSITE" id="PS50928"/>
    </source>
</evidence>
<feature type="transmembrane region" description="Helical" evidence="7">
    <location>
        <begin position="90"/>
        <end position="115"/>
    </location>
</feature>
<dbReference type="InterPro" id="IPR000515">
    <property type="entry name" value="MetI-like"/>
</dbReference>
<dbReference type="Gene3D" id="1.10.3720.10">
    <property type="entry name" value="MetI-like"/>
    <property type="match status" value="1"/>
</dbReference>
<comment type="caution">
    <text evidence="9">The sequence shown here is derived from an EMBL/GenBank/DDBJ whole genome shotgun (WGS) entry which is preliminary data.</text>
</comment>
<dbReference type="Proteomes" id="UP000026941">
    <property type="component" value="Unassembled WGS sequence"/>
</dbReference>
<feature type="transmembrane region" description="Helical" evidence="7">
    <location>
        <begin position="136"/>
        <end position="161"/>
    </location>
</feature>
<keyword evidence="2 7" id="KW-0813">Transport</keyword>
<comment type="subcellular location">
    <subcellularLocation>
        <location evidence="1 7">Cell membrane</location>
        <topology evidence="1 7">Multi-pass membrane protein</topology>
    </subcellularLocation>
</comment>
<organism evidence="9 10">
    <name type="scientific">Rhizobium rhizogenes NBRC 13257</name>
    <dbReference type="NCBI Taxonomy" id="1220581"/>
    <lineage>
        <taxon>Bacteria</taxon>
        <taxon>Pseudomonadati</taxon>
        <taxon>Pseudomonadota</taxon>
        <taxon>Alphaproteobacteria</taxon>
        <taxon>Hyphomicrobiales</taxon>
        <taxon>Rhizobiaceae</taxon>
        <taxon>Rhizobium/Agrobacterium group</taxon>
        <taxon>Rhizobium</taxon>
    </lineage>
</organism>
<dbReference type="Pfam" id="PF00528">
    <property type="entry name" value="BPD_transp_1"/>
    <property type="match status" value="1"/>
</dbReference>
<evidence type="ECO:0000256" key="5">
    <source>
        <dbReference type="ARBA" id="ARBA00022989"/>
    </source>
</evidence>
<dbReference type="InterPro" id="IPR050366">
    <property type="entry name" value="BP-dependent_transpt_permease"/>
</dbReference>
<evidence type="ECO:0000313" key="9">
    <source>
        <dbReference type="EMBL" id="GAJ96782.1"/>
    </source>
</evidence>
<dbReference type="PROSITE" id="PS50928">
    <property type="entry name" value="ABC_TM1"/>
    <property type="match status" value="1"/>
</dbReference>
<dbReference type="RefSeq" id="WP_052365400.1">
    <property type="nucleotide sequence ID" value="NZ_BAYX01000025.1"/>
</dbReference>
<feature type="transmembrane region" description="Helical" evidence="7">
    <location>
        <begin position="213"/>
        <end position="233"/>
    </location>
</feature>
<dbReference type="InterPro" id="IPR035906">
    <property type="entry name" value="MetI-like_sf"/>
</dbReference>
<keyword evidence="6 7" id="KW-0472">Membrane</keyword>
<gene>
    <name evidence="9" type="ORF">RRH01S_25_00770</name>
</gene>